<dbReference type="Proteomes" id="UP000799444">
    <property type="component" value="Unassembled WGS sequence"/>
</dbReference>
<protein>
    <recommendedName>
        <fullName evidence="6">DNA mismatch repair proteins mutS family domain-containing protein</fullName>
    </recommendedName>
</protein>
<sequence>MPRNTRLELPLPLRSKSGTRANSIASSSPHQSSRRSLRFSRSTSLAVPRTPLPLPPSSDLDNETINNDDDALNEVVMAVDYRDRGTVGCCYYVAHDEKLYFMEDVKLGGVDMVDALRTYIEPTVVLVSTKIDDAVIEKLDPDIRSRGSVNAGNDEFRLPFLLDIRPSSEFYYDSAKSKLANLKLGDEHDPKTTFIIPGDVVAGQNSEDCEVLPGQQGQLLRLSGWIDMESRLTIGCAGALLSYLQRRRAAAYLPGDRAAYTMFRISFFEMFSLRDTMFVNTDTLHSLQVIEAESHPHTHNQGPSKVNSGSKEGFSIYGLFHQLAKTPQGKLLLRQCFLRPSMNLDVINERLETVSIFLRPENAAALEGLVKNLKSIQNMRVTMINLRKGVGGGVAKGFGFSRSIWAGIRQFAFHALRIKDALQEVVGGENLTIRNKVYDTFEGYHFTQIGRRISEIVDFDKSADESRTIILPGVDEELDQMKRSFAGLDELLNQVARKLSERIPTGLQESLNVIYFPQIGFLTTVPIDPASGDACFDGGLESPWERMFSTEGQVYFKNIEMREMDDHFGDLYGIISDREIEISHELAQFVLNHAVLLTNASDVCGELDSLLALAQGAQRYKLCRPRMTFENVVRIEGGRHILQELTVSSFVANDTFIKGGVGTGEVEVDEASSEDPTFEHDSSNRSAPDRSVGQSMLLLTGPNYSGKSVYLKQVASIVFMAHVGCFVPASSASIGLTDKILSRVTTRETVSRIQSAFMLDLQQISLALSLATRRSLLIIDEFGKGTDSSDGTGLACAVFEYLLSLGEERPKVIGATHFHEIFETGLLRARRELAFGHLEVRIDKKALQAEDQITYLYNFRDGRSTSSFGTCCAAMNGVPQEIVKRAEELILLGARGEDLVAACSVMPDSETTELEEAVSCTRPLSRLP</sequence>
<proteinExistence type="inferred from homology"/>
<dbReference type="CDD" id="cd03281">
    <property type="entry name" value="ABC_MSH5_euk"/>
    <property type="match status" value="1"/>
</dbReference>
<dbReference type="InterPro" id="IPR007696">
    <property type="entry name" value="DNA_mismatch_repair_MutS_core"/>
</dbReference>
<dbReference type="SMART" id="SM00533">
    <property type="entry name" value="MUTSd"/>
    <property type="match status" value="1"/>
</dbReference>
<comment type="caution">
    <text evidence="7">The sequence shown here is derived from an EMBL/GenBank/DDBJ whole genome shotgun (WGS) entry which is preliminary data.</text>
</comment>
<dbReference type="GO" id="GO:0140664">
    <property type="term" value="F:ATP-dependent DNA damage sensor activity"/>
    <property type="evidence" value="ECO:0007669"/>
    <property type="project" value="InterPro"/>
</dbReference>
<dbReference type="SUPFAM" id="SSF48334">
    <property type="entry name" value="DNA repair protein MutS, domain III"/>
    <property type="match status" value="1"/>
</dbReference>
<evidence type="ECO:0000313" key="8">
    <source>
        <dbReference type="Proteomes" id="UP000799444"/>
    </source>
</evidence>
<dbReference type="GO" id="GO:0030983">
    <property type="term" value="F:mismatched DNA binding"/>
    <property type="evidence" value="ECO:0007669"/>
    <property type="project" value="InterPro"/>
</dbReference>
<feature type="domain" description="DNA mismatch repair proteins mutS family" evidence="6">
    <location>
        <begin position="775"/>
        <end position="791"/>
    </location>
</feature>
<accession>A0A9P4V8V3</accession>
<dbReference type="PANTHER" id="PTHR11361:SF20">
    <property type="entry name" value="MUTS PROTEIN HOMOLOG 5"/>
    <property type="match status" value="1"/>
</dbReference>
<dbReference type="OrthoDB" id="29596at2759"/>
<dbReference type="FunFam" id="1.10.1420.10:FF:000050">
    <property type="entry name" value="DNA mismatch repair protein Msh5, putative"/>
    <property type="match status" value="1"/>
</dbReference>
<organism evidence="7 8">
    <name type="scientific">Polyplosphaeria fusca</name>
    <dbReference type="NCBI Taxonomy" id="682080"/>
    <lineage>
        <taxon>Eukaryota</taxon>
        <taxon>Fungi</taxon>
        <taxon>Dikarya</taxon>
        <taxon>Ascomycota</taxon>
        <taxon>Pezizomycotina</taxon>
        <taxon>Dothideomycetes</taxon>
        <taxon>Pleosporomycetidae</taxon>
        <taxon>Pleosporales</taxon>
        <taxon>Tetraplosphaeriaceae</taxon>
        <taxon>Polyplosphaeria</taxon>
    </lineage>
</organism>
<dbReference type="SMART" id="SM00534">
    <property type="entry name" value="MUTSac"/>
    <property type="match status" value="1"/>
</dbReference>
<dbReference type="InterPro" id="IPR000432">
    <property type="entry name" value="DNA_mismatch_repair_MutS_C"/>
</dbReference>
<dbReference type="Pfam" id="PF05192">
    <property type="entry name" value="MutS_III"/>
    <property type="match status" value="1"/>
</dbReference>
<dbReference type="InterPro" id="IPR036187">
    <property type="entry name" value="DNA_mismatch_repair_MutS_sf"/>
</dbReference>
<keyword evidence="3" id="KW-0067">ATP-binding</keyword>
<comment type="similarity">
    <text evidence="1">Belongs to the DNA mismatch repair MutS family.</text>
</comment>
<evidence type="ECO:0000256" key="1">
    <source>
        <dbReference type="ARBA" id="ARBA00006271"/>
    </source>
</evidence>
<evidence type="ECO:0000256" key="4">
    <source>
        <dbReference type="ARBA" id="ARBA00023125"/>
    </source>
</evidence>
<evidence type="ECO:0000313" key="7">
    <source>
        <dbReference type="EMBL" id="KAF2739890.1"/>
    </source>
</evidence>
<dbReference type="Gene3D" id="1.10.1420.10">
    <property type="match status" value="1"/>
</dbReference>
<dbReference type="Gene3D" id="3.40.50.300">
    <property type="entry name" value="P-loop containing nucleotide triphosphate hydrolases"/>
    <property type="match status" value="1"/>
</dbReference>
<keyword evidence="4" id="KW-0238">DNA-binding</keyword>
<feature type="region of interest" description="Disordered" evidence="5">
    <location>
        <begin position="1"/>
        <end position="65"/>
    </location>
</feature>
<evidence type="ECO:0000256" key="2">
    <source>
        <dbReference type="ARBA" id="ARBA00022741"/>
    </source>
</evidence>
<dbReference type="GO" id="GO:0051026">
    <property type="term" value="P:chiasma assembly"/>
    <property type="evidence" value="ECO:0007669"/>
    <property type="project" value="TreeGrafter"/>
</dbReference>
<dbReference type="Pfam" id="PF00488">
    <property type="entry name" value="MutS_V"/>
    <property type="match status" value="1"/>
</dbReference>
<dbReference type="GO" id="GO:0005524">
    <property type="term" value="F:ATP binding"/>
    <property type="evidence" value="ECO:0007669"/>
    <property type="project" value="UniProtKB-KW"/>
</dbReference>
<dbReference type="AlphaFoldDB" id="A0A9P4V8V3"/>
<evidence type="ECO:0000256" key="3">
    <source>
        <dbReference type="ARBA" id="ARBA00022840"/>
    </source>
</evidence>
<dbReference type="GO" id="GO:0006298">
    <property type="term" value="P:mismatch repair"/>
    <property type="evidence" value="ECO:0007669"/>
    <property type="project" value="InterPro"/>
</dbReference>
<dbReference type="InterPro" id="IPR027417">
    <property type="entry name" value="P-loop_NTPase"/>
</dbReference>
<keyword evidence="8" id="KW-1185">Reference proteome</keyword>
<keyword evidence="2" id="KW-0547">Nucleotide-binding</keyword>
<dbReference type="GO" id="GO:0005634">
    <property type="term" value="C:nucleus"/>
    <property type="evidence" value="ECO:0007669"/>
    <property type="project" value="TreeGrafter"/>
</dbReference>
<dbReference type="EMBL" id="ML996102">
    <property type="protein sequence ID" value="KAF2739890.1"/>
    <property type="molecule type" value="Genomic_DNA"/>
</dbReference>
<feature type="region of interest" description="Disordered" evidence="5">
    <location>
        <begin position="668"/>
        <end position="691"/>
    </location>
</feature>
<reference evidence="7" key="1">
    <citation type="journal article" date="2020" name="Stud. Mycol.">
        <title>101 Dothideomycetes genomes: a test case for predicting lifestyles and emergence of pathogens.</title>
        <authorList>
            <person name="Haridas S."/>
            <person name="Albert R."/>
            <person name="Binder M."/>
            <person name="Bloem J."/>
            <person name="Labutti K."/>
            <person name="Salamov A."/>
            <person name="Andreopoulos B."/>
            <person name="Baker S."/>
            <person name="Barry K."/>
            <person name="Bills G."/>
            <person name="Bluhm B."/>
            <person name="Cannon C."/>
            <person name="Castanera R."/>
            <person name="Culley D."/>
            <person name="Daum C."/>
            <person name="Ezra D."/>
            <person name="Gonzalez J."/>
            <person name="Henrissat B."/>
            <person name="Kuo A."/>
            <person name="Liang C."/>
            <person name="Lipzen A."/>
            <person name="Lutzoni F."/>
            <person name="Magnuson J."/>
            <person name="Mondo S."/>
            <person name="Nolan M."/>
            <person name="Ohm R."/>
            <person name="Pangilinan J."/>
            <person name="Park H.-J."/>
            <person name="Ramirez L."/>
            <person name="Alfaro M."/>
            <person name="Sun H."/>
            <person name="Tritt A."/>
            <person name="Yoshinaga Y."/>
            <person name="Zwiers L.-H."/>
            <person name="Turgeon B."/>
            <person name="Goodwin S."/>
            <person name="Spatafora J."/>
            <person name="Crous P."/>
            <person name="Grigoriev I."/>
        </authorList>
    </citation>
    <scope>NUCLEOTIDE SEQUENCE</scope>
    <source>
        <strain evidence="7">CBS 125425</strain>
    </source>
</reference>
<evidence type="ECO:0000259" key="6">
    <source>
        <dbReference type="PROSITE" id="PS00486"/>
    </source>
</evidence>
<dbReference type="SUPFAM" id="SSF52540">
    <property type="entry name" value="P-loop containing nucleoside triphosphate hydrolases"/>
    <property type="match status" value="1"/>
</dbReference>
<evidence type="ECO:0000256" key="5">
    <source>
        <dbReference type="SAM" id="MobiDB-lite"/>
    </source>
</evidence>
<dbReference type="InterPro" id="IPR045076">
    <property type="entry name" value="MutS"/>
</dbReference>
<name>A0A9P4V8V3_9PLEO</name>
<dbReference type="PANTHER" id="PTHR11361">
    <property type="entry name" value="DNA MISMATCH REPAIR PROTEIN MUTS FAMILY MEMBER"/>
    <property type="match status" value="1"/>
</dbReference>
<dbReference type="PROSITE" id="PS00486">
    <property type="entry name" value="DNA_MISMATCH_REPAIR_2"/>
    <property type="match status" value="1"/>
</dbReference>
<gene>
    <name evidence="7" type="ORF">EJ04DRAFT_531379</name>
</gene>